<name>A0A101LXH2_PICGL</name>
<proteinExistence type="predicted"/>
<comment type="caution">
    <text evidence="2">The sequence shown here is derived from an EMBL/GenBank/DDBJ whole genome shotgun (WGS) entry which is preliminary data.</text>
</comment>
<keyword evidence="2" id="KW-0496">Mitochondrion</keyword>
<dbReference type="AlphaFoldDB" id="A0A101LXH2"/>
<feature type="compositionally biased region" description="Basic residues" evidence="1">
    <location>
        <begin position="1"/>
        <end position="13"/>
    </location>
</feature>
<gene>
    <name evidence="2" type="ORF">ABT39_MTgene6163</name>
</gene>
<organism evidence="2">
    <name type="scientific">Picea glauca</name>
    <name type="common">White spruce</name>
    <name type="synonym">Pinus glauca</name>
    <dbReference type="NCBI Taxonomy" id="3330"/>
    <lineage>
        <taxon>Eukaryota</taxon>
        <taxon>Viridiplantae</taxon>
        <taxon>Streptophyta</taxon>
        <taxon>Embryophyta</taxon>
        <taxon>Tracheophyta</taxon>
        <taxon>Spermatophyta</taxon>
        <taxon>Pinopsida</taxon>
        <taxon>Pinidae</taxon>
        <taxon>Conifers I</taxon>
        <taxon>Pinales</taxon>
        <taxon>Pinaceae</taxon>
        <taxon>Picea</taxon>
    </lineage>
</organism>
<evidence type="ECO:0000256" key="1">
    <source>
        <dbReference type="SAM" id="MobiDB-lite"/>
    </source>
</evidence>
<reference evidence="2" key="1">
    <citation type="journal article" date="2015" name="Genome Biol. Evol.">
        <title>Organellar Genomes of White Spruce (Picea glauca): Assembly and Annotation.</title>
        <authorList>
            <person name="Jackman S.D."/>
            <person name="Warren R.L."/>
            <person name="Gibb E.A."/>
            <person name="Vandervalk B.P."/>
            <person name="Mohamadi H."/>
            <person name="Chu J."/>
            <person name="Raymond A."/>
            <person name="Pleasance S."/>
            <person name="Coope R."/>
            <person name="Wildung M.R."/>
            <person name="Ritland C.E."/>
            <person name="Bousquet J."/>
            <person name="Jones S.J."/>
            <person name="Bohlmann J."/>
            <person name="Birol I."/>
        </authorList>
    </citation>
    <scope>NUCLEOTIDE SEQUENCE [LARGE SCALE GENOMIC DNA]</scope>
    <source>
        <tissue evidence="2">Flushing bud</tissue>
    </source>
</reference>
<protein>
    <submittedName>
        <fullName evidence="2">Uncharacterized protein</fullName>
    </submittedName>
</protein>
<accession>A0A101LXH2</accession>
<dbReference type="EMBL" id="LKAM01000008">
    <property type="protein sequence ID" value="KUM47157.1"/>
    <property type="molecule type" value="Genomic_DNA"/>
</dbReference>
<evidence type="ECO:0000313" key="2">
    <source>
        <dbReference type="EMBL" id="KUM47157.1"/>
    </source>
</evidence>
<sequence length="59" mass="7016">MVVLSRVKKHNVHRPTDTFDHRKTQRKTQWNVHGLDLRICEVGINERHYVSPNRPSTQV</sequence>
<feature type="region of interest" description="Disordered" evidence="1">
    <location>
        <begin position="1"/>
        <end position="25"/>
    </location>
</feature>
<geneLocation type="mitochondrion" evidence="2"/>